<keyword evidence="1" id="KW-0175">Coiled coil</keyword>
<evidence type="ECO:0000313" key="4">
    <source>
        <dbReference type="WBParaSite" id="BXY_0983700.1"/>
    </source>
</evidence>
<protein>
    <submittedName>
        <fullName evidence="4">BHLH domain-containing protein</fullName>
    </submittedName>
</protein>
<dbReference type="Gene3D" id="4.10.280.10">
    <property type="entry name" value="Helix-loop-helix DNA-binding domain"/>
    <property type="match status" value="1"/>
</dbReference>
<dbReference type="WBParaSite" id="BXY_0983700.1">
    <property type="protein sequence ID" value="BXY_0983700.1"/>
    <property type="gene ID" value="BXY_0983700"/>
</dbReference>
<feature type="region of interest" description="Disordered" evidence="2">
    <location>
        <begin position="157"/>
        <end position="179"/>
    </location>
</feature>
<feature type="compositionally biased region" description="Low complexity" evidence="2">
    <location>
        <begin position="160"/>
        <end position="173"/>
    </location>
</feature>
<name>A0A1I7S9Z0_BURXY</name>
<dbReference type="InterPro" id="IPR036638">
    <property type="entry name" value="HLH_DNA-bd_sf"/>
</dbReference>
<proteinExistence type="predicted"/>
<dbReference type="SUPFAM" id="SSF47459">
    <property type="entry name" value="HLH, helix-loop-helix DNA-binding domain"/>
    <property type="match status" value="1"/>
</dbReference>
<evidence type="ECO:0000256" key="1">
    <source>
        <dbReference type="SAM" id="Coils"/>
    </source>
</evidence>
<feature type="coiled-coil region" evidence="1">
    <location>
        <begin position="111"/>
        <end position="138"/>
    </location>
</feature>
<dbReference type="GO" id="GO:0046983">
    <property type="term" value="F:protein dimerization activity"/>
    <property type="evidence" value="ECO:0007669"/>
    <property type="project" value="InterPro"/>
</dbReference>
<dbReference type="AlphaFoldDB" id="A0A1I7S9Z0"/>
<sequence>MSEFSPQNVVSILLDKYGVGDAKAATREEQKMADRFAYCIEQYTTFSICHILPVMNSPKTRYPSDKFSQKKIREHRRRDSMNRELNAMKNLVISKSNGKNDGKKLEPAMILEAFTELYMNTKDEIEKVKKENAELESELGYQQYQPEISPKNTAEFSEINNTPTTTSSGSNDTAISSSAGDESVLQASQIFSATEEPPNLPIPPFNMPIDPFQPMNLMTQPNFFPILPPQLMVQPNFPLLYQFQALQQQMALQNMMSGPALTFQTIPQPTTSQEQLNLLLLQNMLQNSLSQQNICNNE</sequence>
<evidence type="ECO:0000313" key="3">
    <source>
        <dbReference type="Proteomes" id="UP000095284"/>
    </source>
</evidence>
<accession>A0A1I7S9Z0</accession>
<dbReference type="Proteomes" id="UP000095284">
    <property type="component" value="Unplaced"/>
</dbReference>
<evidence type="ECO:0000256" key="2">
    <source>
        <dbReference type="SAM" id="MobiDB-lite"/>
    </source>
</evidence>
<organism evidence="3 4">
    <name type="scientific">Bursaphelenchus xylophilus</name>
    <name type="common">Pinewood nematode worm</name>
    <name type="synonym">Aphelenchoides xylophilus</name>
    <dbReference type="NCBI Taxonomy" id="6326"/>
    <lineage>
        <taxon>Eukaryota</taxon>
        <taxon>Metazoa</taxon>
        <taxon>Ecdysozoa</taxon>
        <taxon>Nematoda</taxon>
        <taxon>Chromadorea</taxon>
        <taxon>Rhabditida</taxon>
        <taxon>Tylenchina</taxon>
        <taxon>Tylenchomorpha</taxon>
        <taxon>Aphelenchoidea</taxon>
        <taxon>Aphelenchoididae</taxon>
        <taxon>Bursaphelenchus</taxon>
    </lineage>
</organism>
<reference evidence="4" key="1">
    <citation type="submission" date="2016-11" db="UniProtKB">
        <authorList>
            <consortium name="WormBaseParasite"/>
        </authorList>
    </citation>
    <scope>IDENTIFICATION</scope>
</reference>